<name>A0A6L5JWR1_RHOTE</name>
<keyword evidence="3" id="KW-0812">Transmembrane</keyword>
<keyword evidence="3" id="KW-0472">Membrane</keyword>
<dbReference type="Pfam" id="PF13682">
    <property type="entry name" value="CZB"/>
    <property type="match status" value="1"/>
</dbReference>
<dbReference type="InterPro" id="IPR025991">
    <property type="entry name" value="Chemoreceptor_zinc-bind_dom"/>
</dbReference>
<feature type="transmembrane region" description="Helical" evidence="3">
    <location>
        <begin position="43"/>
        <end position="63"/>
    </location>
</feature>
<keyword evidence="3" id="KW-1133">Transmembrane helix</keyword>
<comment type="caution">
    <text evidence="5">The sequence shown here is derived from an EMBL/GenBank/DDBJ whole genome shotgun (WGS) entry which is preliminary data.</text>
</comment>
<sequence>MKNSFSPFKRLSAGAALLLPFYGVVALLLAAGALDFWRRGFDPLLLALVLLALPLIVFLHWGMARQKAFVKQIERAVQSAADGNFDPRIINIHSNDDLGNLAWHVNSLLDQCEAYFREIATSARCASERKFYRKPISCGLHGILAQSMDSVRESFDAIEANGQFQMRNELLSTLSQLNSTRNLDNLVSSQKDLRHTSQRMGEVTEISRTANADANASRESVAEITTALSRSNELIAANSGTIERLADSGKDVSQALQVITEIADQTNLLALNAAIEAARAGEAGRGFAVVADEVRKLAEKTKDATTRIRDVIQSFQTELTAMQGNSSELMVAATQVKATVDIFEARFSSLAETAKHTVLAAELAQDISFAALAKTDVMILKQKAYIAVTMGPESDVAANFSFSIDKCRLGRWMREGRGRQAFAHLPSFIALDMPHRQLHQLIDEALALAKENWANDAQLQKTLIGRYQSTEDAADQVLLLLTQLIEEKNTEIKAFSS</sequence>
<keyword evidence="1 2" id="KW-0807">Transducer</keyword>
<dbReference type="SMART" id="SM00283">
    <property type="entry name" value="MA"/>
    <property type="match status" value="1"/>
</dbReference>
<dbReference type="InterPro" id="IPR004089">
    <property type="entry name" value="MCPsignal_dom"/>
</dbReference>
<dbReference type="GO" id="GO:0016020">
    <property type="term" value="C:membrane"/>
    <property type="evidence" value="ECO:0007669"/>
    <property type="project" value="InterPro"/>
</dbReference>
<evidence type="ECO:0000313" key="6">
    <source>
        <dbReference type="Proteomes" id="UP000480275"/>
    </source>
</evidence>
<dbReference type="PANTHER" id="PTHR32089:SF112">
    <property type="entry name" value="LYSOZYME-LIKE PROTEIN-RELATED"/>
    <property type="match status" value="1"/>
</dbReference>
<dbReference type="AlphaFoldDB" id="A0A6L5JWR1"/>
<dbReference type="EMBL" id="WIXJ01000005">
    <property type="protein sequence ID" value="MQY51803.1"/>
    <property type="molecule type" value="Genomic_DNA"/>
</dbReference>
<dbReference type="PANTHER" id="PTHR32089">
    <property type="entry name" value="METHYL-ACCEPTING CHEMOTAXIS PROTEIN MCPB"/>
    <property type="match status" value="1"/>
</dbReference>
<dbReference type="SUPFAM" id="SSF58104">
    <property type="entry name" value="Methyl-accepting chemotaxis protein (MCP) signaling domain"/>
    <property type="match status" value="1"/>
</dbReference>
<dbReference type="Proteomes" id="UP000480275">
    <property type="component" value="Unassembled WGS sequence"/>
</dbReference>
<proteinExistence type="predicted"/>
<gene>
    <name evidence="5" type="ORF">GHK24_08450</name>
</gene>
<evidence type="ECO:0000259" key="4">
    <source>
        <dbReference type="PROSITE" id="PS50111"/>
    </source>
</evidence>
<dbReference type="Pfam" id="PF00015">
    <property type="entry name" value="MCPsignal"/>
    <property type="match status" value="1"/>
</dbReference>
<dbReference type="Gene3D" id="1.10.287.950">
    <property type="entry name" value="Methyl-accepting chemotaxis protein"/>
    <property type="match status" value="1"/>
</dbReference>
<protein>
    <recommendedName>
        <fullName evidence="4">Methyl-accepting transducer domain-containing protein</fullName>
    </recommendedName>
</protein>
<accession>A0A6L5JWR1</accession>
<evidence type="ECO:0000256" key="2">
    <source>
        <dbReference type="PROSITE-ProRule" id="PRU00284"/>
    </source>
</evidence>
<reference evidence="5 6" key="1">
    <citation type="submission" date="2019-10" db="EMBL/GenBank/DDBJ databases">
        <title>Whole-genome sequence of the purple nonsulfur photosynthetic bacterium Rhodocyclus tenuis.</title>
        <authorList>
            <person name="Kyndt J.A."/>
            <person name="Meyer T.E."/>
        </authorList>
    </citation>
    <scope>NUCLEOTIDE SEQUENCE [LARGE SCALE GENOMIC DNA]</scope>
    <source>
        <strain evidence="5 6">DSM 110</strain>
    </source>
</reference>
<evidence type="ECO:0000256" key="1">
    <source>
        <dbReference type="ARBA" id="ARBA00023224"/>
    </source>
</evidence>
<dbReference type="Gene3D" id="1.20.120.30">
    <property type="entry name" value="Aspartate receptor, ligand-binding domain"/>
    <property type="match status" value="1"/>
</dbReference>
<dbReference type="CDD" id="cd06225">
    <property type="entry name" value="HAMP"/>
    <property type="match status" value="1"/>
</dbReference>
<organism evidence="5 6">
    <name type="scientific">Rhodocyclus tenuis</name>
    <name type="common">Rhodospirillum tenue</name>
    <dbReference type="NCBI Taxonomy" id="1066"/>
    <lineage>
        <taxon>Bacteria</taxon>
        <taxon>Pseudomonadati</taxon>
        <taxon>Pseudomonadota</taxon>
        <taxon>Betaproteobacteria</taxon>
        <taxon>Rhodocyclales</taxon>
        <taxon>Rhodocyclaceae</taxon>
        <taxon>Rhodocyclus</taxon>
    </lineage>
</organism>
<dbReference type="PROSITE" id="PS50111">
    <property type="entry name" value="CHEMOTAXIS_TRANSDUC_2"/>
    <property type="match status" value="1"/>
</dbReference>
<feature type="domain" description="Methyl-accepting transducer" evidence="4">
    <location>
        <begin position="193"/>
        <end position="318"/>
    </location>
</feature>
<dbReference type="GO" id="GO:0007165">
    <property type="term" value="P:signal transduction"/>
    <property type="evidence" value="ECO:0007669"/>
    <property type="project" value="UniProtKB-KW"/>
</dbReference>
<evidence type="ECO:0000313" key="5">
    <source>
        <dbReference type="EMBL" id="MQY51803.1"/>
    </source>
</evidence>
<evidence type="ECO:0000256" key="3">
    <source>
        <dbReference type="SAM" id="Phobius"/>
    </source>
</evidence>
<dbReference type="OrthoDB" id="9808588at2"/>